<protein>
    <submittedName>
        <fullName evidence="1">Uncharacterized protein</fullName>
    </submittedName>
</protein>
<reference evidence="1" key="1">
    <citation type="submission" date="2020-03" db="EMBL/GenBank/DDBJ databases">
        <title>The deep terrestrial virosphere.</title>
        <authorList>
            <person name="Holmfeldt K."/>
            <person name="Nilsson E."/>
            <person name="Simone D."/>
            <person name="Lopez-Fernandez M."/>
            <person name="Wu X."/>
            <person name="de Brujin I."/>
            <person name="Lundin D."/>
            <person name="Andersson A."/>
            <person name="Bertilsson S."/>
            <person name="Dopson M."/>
        </authorList>
    </citation>
    <scope>NUCLEOTIDE SEQUENCE</scope>
    <source>
        <strain evidence="1">MM415B00565</strain>
    </source>
</reference>
<proteinExistence type="predicted"/>
<accession>A0A6M3J472</accession>
<dbReference type="EMBL" id="MT141509">
    <property type="protein sequence ID" value="QJA63951.1"/>
    <property type="molecule type" value="Genomic_DNA"/>
</dbReference>
<gene>
    <name evidence="1" type="ORF">MM415B00565_0035</name>
</gene>
<evidence type="ECO:0000313" key="1">
    <source>
        <dbReference type="EMBL" id="QJA63951.1"/>
    </source>
</evidence>
<name>A0A6M3J472_9ZZZZ</name>
<sequence length="132" mass="15344">MLSKFWEDLSNEIERMSPTDILITLDRQRPYDGQPWTDTGERGATEIKGITFRDLRDCFIRACFDSSGLSDHEKRNIKSVYDLDWENIDIIAVSQNLSCWVEKYMGIFPNVTKLGNDVWKHIPTIELPSEES</sequence>
<dbReference type="AlphaFoldDB" id="A0A6M3J472"/>
<organism evidence="1">
    <name type="scientific">viral metagenome</name>
    <dbReference type="NCBI Taxonomy" id="1070528"/>
    <lineage>
        <taxon>unclassified sequences</taxon>
        <taxon>metagenomes</taxon>
        <taxon>organismal metagenomes</taxon>
    </lineage>
</organism>